<reference evidence="2" key="1">
    <citation type="submission" date="2023-10" db="EMBL/GenBank/DDBJ databases">
        <title>Genome assembly of Pristionchus species.</title>
        <authorList>
            <person name="Yoshida K."/>
            <person name="Sommer R.J."/>
        </authorList>
    </citation>
    <scope>NUCLEOTIDE SEQUENCE</scope>
    <source>
        <strain evidence="2">RS0144</strain>
    </source>
</reference>
<name>A0AAV5T699_9BILA</name>
<feature type="region of interest" description="Disordered" evidence="1">
    <location>
        <begin position="1"/>
        <end position="66"/>
    </location>
</feature>
<feature type="non-terminal residue" evidence="2">
    <location>
        <position position="1"/>
    </location>
</feature>
<dbReference type="Proteomes" id="UP001432027">
    <property type="component" value="Unassembled WGS sequence"/>
</dbReference>
<evidence type="ECO:0000313" key="2">
    <source>
        <dbReference type="EMBL" id="GMS91051.1"/>
    </source>
</evidence>
<proteinExistence type="predicted"/>
<dbReference type="AlphaFoldDB" id="A0AAV5T699"/>
<feature type="compositionally biased region" description="Polar residues" evidence="1">
    <location>
        <begin position="1"/>
        <end position="25"/>
    </location>
</feature>
<comment type="caution">
    <text evidence="2">The sequence shown here is derived from an EMBL/GenBank/DDBJ whole genome shotgun (WGS) entry which is preliminary data.</text>
</comment>
<accession>A0AAV5T699</accession>
<keyword evidence="3" id="KW-1185">Reference proteome</keyword>
<dbReference type="EMBL" id="BTSX01000003">
    <property type="protein sequence ID" value="GMS91051.1"/>
    <property type="molecule type" value="Genomic_DNA"/>
</dbReference>
<sequence length="66" mass="7250">RETHRTPTSRCPASSRPILTTASTKSKLKLEGMPLSHKSRNYLTAPASSSAEESAVRRIAKLREEA</sequence>
<protein>
    <submittedName>
        <fullName evidence="2">Uncharacterized protein</fullName>
    </submittedName>
</protein>
<gene>
    <name evidence="2" type="ORF">PENTCL1PPCAC_13226</name>
</gene>
<evidence type="ECO:0000256" key="1">
    <source>
        <dbReference type="SAM" id="MobiDB-lite"/>
    </source>
</evidence>
<organism evidence="2 3">
    <name type="scientific">Pristionchus entomophagus</name>
    <dbReference type="NCBI Taxonomy" id="358040"/>
    <lineage>
        <taxon>Eukaryota</taxon>
        <taxon>Metazoa</taxon>
        <taxon>Ecdysozoa</taxon>
        <taxon>Nematoda</taxon>
        <taxon>Chromadorea</taxon>
        <taxon>Rhabditida</taxon>
        <taxon>Rhabditina</taxon>
        <taxon>Diplogasteromorpha</taxon>
        <taxon>Diplogasteroidea</taxon>
        <taxon>Neodiplogasteridae</taxon>
        <taxon>Pristionchus</taxon>
    </lineage>
</organism>
<evidence type="ECO:0000313" key="3">
    <source>
        <dbReference type="Proteomes" id="UP001432027"/>
    </source>
</evidence>